<proteinExistence type="predicted"/>
<gene>
    <name evidence="1" type="ORF">LK03_17640</name>
</gene>
<keyword evidence="2" id="KW-1185">Reference proteome</keyword>
<evidence type="ECO:0000313" key="1">
    <source>
        <dbReference type="EMBL" id="AIR90975.1"/>
    </source>
</evidence>
<dbReference type="Proteomes" id="UP000029493">
    <property type="component" value="Chromosome"/>
</dbReference>
<organism evidence="1 2">
    <name type="scientific">Pseudomonas cremoricolorata</name>
    <dbReference type="NCBI Taxonomy" id="157783"/>
    <lineage>
        <taxon>Bacteria</taxon>
        <taxon>Pseudomonadati</taxon>
        <taxon>Pseudomonadota</taxon>
        <taxon>Gammaproteobacteria</taxon>
        <taxon>Pseudomonadales</taxon>
        <taxon>Pseudomonadaceae</taxon>
        <taxon>Pseudomonas</taxon>
    </lineage>
</organism>
<reference evidence="1 2" key="1">
    <citation type="submission" date="2014-09" db="EMBL/GenBank/DDBJ databases">
        <authorList>
            <person name="Chan K.-G."/>
        </authorList>
    </citation>
    <scope>NUCLEOTIDE SEQUENCE [LARGE SCALE GENOMIC DNA]</scope>
    <source>
        <strain evidence="1 2">ND07</strain>
    </source>
</reference>
<protein>
    <submittedName>
        <fullName evidence="1">Cytoplasmic protein</fullName>
    </submittedName>
</protein>
<dbReference type="eggNOG" id="ENOG5032Y5V">
    <property type="taxonomic scope" value="Bacteria"/>
</dbReference>
<accession>A0A089WNT3</accession>
<dbReference type="OrthoDB" id="9800296at2"/>
<dbReference type="AlphaFoldDB" id="A0A089WNT3"/>
<evidence type="ECO:0000313" key="2">
    <source>
        <dbReference type="Proteomes" id="UP000029493"/>
    </source>
</evidence>
<dbReference type="RefSeq" id="WP_038413641.1">
    <property type="nucleotide sequence ID" value="NZ_CP009455.1"/>
</dbReference>
<dbReference type="KEGG" id="psw:LK03_17640"/>
<name>A0A089WNT3_9PSED</name>
<dbReference type="STRING" id="157783.LK03_17640"/>
<dbReference type="EMBL" id="CP009455">
    <property type="protein sequence ID" value="AIR90975.1"/>
    <property type="molecule type" value="Genomic_DNA"/>
</dbReference>
<sequence length="82" mass="9251">MNQDILKAHRFSSWNREQLEASSDCACFYCLEHYPPSEITDWTDGGQTAVCPNCQVDAVLGSASGVDLGSEFLKRMHAYWFD</sequence>